<dbReference type="PROSITE" id="PS50920">
    <property type="entry name" value="SOLCAR"/>
    <property type="match status" value="2"/>
</dbReference>
<evidence type="ECO:0000256" key="12">
    <source>
        <dbReference type="SAM" id="Phobius"/>
    </source>
</evidence>
<name>A0ABR4J3D0_9EURO</name>
<evidence type="ECO:0000256" key="1">
    <source>
        <dbReference type="ARBA" id="ARBA00004141"/>
    </source>
</evidence>
<keyword evidence="4 9" id="KW-0812">Transmembrane</keyword>
<keyword evidence="8 9" id="KW-0472">Membrane</keyword>
<accession>A0ABR4J3D0</accession>
<evidence type="ECO:0000256" key="11">
    <source>
        <dbReference type="SAM" id="MobiDB-lite"/>
    </source>
</evidence>
<reference evidence="13 14" key="1">
    <citation type="submission" date="2024-07" db="EMBL/GenBank/DDBJ databases">
        <title>Section-level genome sequencing and comparative genomics of Aspergillus sections Usti and Cavernicolus.</title>
        <authorList>
            <consortium name="Lawrence Berkeley National Laboratory"/>
            <person name="Nybo J.L."/>
            <person name="Vesth T.C."/>
            <person name="Theobald S."/>
            <person name="Frisvad J.C."/>
            <person name="Larsen T.O."/>
            <person name="Kjaerboelling I."/>
            <person name="Rothschild-Mancinelli K."/>
            <person name="Lyhne E.K."/>
            <person name="Kogle M.E."/>
            <person name="Barry K."/>
            <person name="Clum A."/>
            <person name="Na H."/>
            <person name="Ledsgaard L."/>
            <person name="Lin J."/>
            <person name="Lipzen A."/>
            <person name="Kuo A."/>
            <person name="Riley R."/>
            <person name="Mondo S."/>
            <person name="Labutti K."/>
            <person name="Haridas S."/>
            <person name="Pangalinan J."/>
            <person name="Salamov A.A."/>
            <person name="Simmons B.A."/>
            <person name="Magnuson J.K."/>
            <person name="Chen J."/>
            <person name="Drula E."/>
            <person name="Henrissat B."/>
            <person name="Wiebenga A."/>
            <person name="Lubbers R.J."/>
            <person name="Gomes A.C."/>
            <person name="Makela M.R."/>
            <person name="Stajich J."/>
            <person name="Grigoriev I.V."/>
            <person name="Mortensen U.H."/>
            <person name="De Vries R.P."/>
            <person name="Baker S.E."/>
            <person name="Andersen M.R."/>
        </authorList>
    </citation>
    <scope>NUCLEOTIDE SEQUENCE [LARGE SCALE GENOMIC DNA]</scope>
    <source>
        <strain evidence="13 14">CBS 123904</strain>
    </source>
</reference>
<dbReference type="SUPFAM" id="SSF103506">
    <property type="entry name" value="Mitochondrial carrier"/>
    <property type="match status" value="1"/>
</dbReference>
<protein>
    <submittedName>
        <fullName evidence="13">Mitochondrial carrier domain-containing protein</fullName>
    </submittedName>
</protein>
<evidence type="ECO:0000256" key="3">
    <source>
        <dbReference type="ARBA" id="ARBA00022448"/>
    </source>
</evidence>
<feature type="repeat" description="Solcar" evidence="9">
    <location>
        <begin position="3"/>
        <end position="87"/>
    </location>
</feature>
<dbReference type="InterPro" id="IPR023395">
    <property type="entry name" value="MCP_dom_sf"/>
</dbReference>
<evidence type="ECO:0000313" key="14">
    <source>
        <dbReference type="Proteomes" id="UP001610446"/>
    </source>
</evidence>
<evidence type="ECO:0000256" key="10">
    <source>
        <dbReference type="RuleBase" id="RU000488"/>
    </source>
</evidence>
<feature type="compositionally biased region" description="Basic and acidic residues" evidence="11">
    <location>
        <begin position="145"/>
        <end position="156"/>
    </location>
</feature>
<dbReference type="InterPro" id="IPR018108">
    <property type="entry name" value="MCP_transmembrane"/>
</dbReference>
<evidence type="ECO:0000256" key="8">
    <source>
        <dbReference type="ARBA" id="ARBA00023136"/>
    </source>
</evidence>
<dbReference type="Proteomes" id="UP001610446">
    <property type="component" value="Unassembled WGS sequence"/>
</dbReference>
<keyword evidence="6" id="KW-0496">Mitochondrion</keyword>
<evidence type="ECO:0000256" key="4">
    <source>
        <dbReference type="ARBA" id="ARBA00022692"/>
    </source>
</evidence>
<comment type="subcellular location">
    <subcellularLocation>
        <location evidence="1">Membrane</location>
        <topology evidence="1">Multi-pass membrane protein</topology>
    </subcellularLocation>
</comment>
<feature type="region of interest" description="Disordered" evidence="11">
    <location>
        <begin position="227"/>
        <end position="246"/>
    </location>
</feature>
<dbReference type="EMBL" id="JBFXLU010000223">
    <property type="protein sequence ID" value="KAL2834547.1"/>
    <property type="molecule type" value="Genomic_DNA"/>
</dbReference>
<evidence type="ECO:0000256" key="2">
    <source>
        <dbReference type="ARBA" id="ARBA00006375"/>
    </source>
</evidence>
<sequence length="362" mass="38978">MDNSNLDIWLSGAVAVVTVDFLVYPFDTLKTRIQSPNYTTIYKDAATNTIRKAVLFRGLYQGVFSVVLSTIPASGAFFTTYENAKAVLNKSKQSHSLPTPVTNALSSSAAESVSCLLLTPAEVIKQNAQVINNAGATTNNNADTSGDKSGHGKKGETASGGSARRSGSVTLQVLRRFKSHPWRLWSGYSALLGRNLPFTGLNFPIFEFVKGELVKYWQRHHSGLRSEAISPGRCGSGEGRGSEGRAGEPVLERAVLTGVAASISGSIASVVTTPIDVVKTRMMLAASADDTGSSTGTQLKSKRARSIRSVGKEIFRNEGSKGLFRGGAIRVVWTAVSLSIYLSIYEGGRFYLEKKRREKKKN</sequence>
<feature type="region of interest" description="Disordered" evidence="11">
    <location>
        <begin position="135"/>
        <end position="165"/>
    </location>
</feature>
<proteinExistence type="inferred from homology"/>
<evidence type="ECO:0000256" key="9">
    <source>
        <dbReference type="PROSITE-ProRule" id="PRU00282"/>
    </source>
</evidence>
<organism evidence="13 14">
    <name type="scientific">Aspergillus pseudoustus</name>
    <dbReference type="NCBI Taxonomy" id="1810923"/>
    <lineage>
        <taxon>Eukaryota</taxon>
        <taxon>Fungi</taxon>
        <taxon>Dikarya</taxon>
        <taxon>Ascomycota</taxon>
        <taxon>Pezizomycotina</taxon>
        <taxon>Eurotiomycetes</taxon>
        <taxon>Eurotiomycetidae</taxon>
        <taxon>Eurotiales</taxon>
        <taxon>Aspergillaceae</taxon>
        <taxon>Aspergillus</taxon>
        <taxon>Aspergillus subgen. Nidulantes</taxon>
    </lineage>
</organism>
<keyword evidence="6" id="KW-0999">Mitochondrion inner membrane</keyword>
<evidence type="ECO:0000313" key="13">
    <source>
        <dbReference type="EMBL" id="KAL2834547.1"/>
    </source>
</evidence>
<dbReference type="PANTHER" id="PTHR45667">
    <property type="entry name" value="S-ADENOSYLMETHIONINE MITOCHONDRIAL CARRIER PROTEIN"/>
    <property type="match status" value="1"/>
</dbReference>
<keyword evidence="7 12" id="KW-1133">Transmembrane helix</keyword>
<comment type="caution">
    <text evidence="13">The sequence shown here is derived from an EMBL/GenBank/DDBJ whole genome shotgun (WGS) entry which is preliminary data.</text>
</comment>
<keyword evidence="3 10" id="KW-0813">Transport</keyword>
<evidence type="ECO:0000256" key="5">
    <source>
        <dbReference type="ARBA" id="ARBA00022737"/>
    </source>
</evidence>
<evidence type="ECO:0000256" key="6">
    <source>
        <dbReference type="ARBA" id="ARBA00022792"/>
    </source>
</evidence>
<dbReference type="Pfam" id="PF00153">
    <property type="entry name" value="Mito_carr"/>
    <property type="match status" value="3"/>
</dbReference>
<keyword evidence="14" id="KW-1185">Reference proteome</keyword>
<evidence type="ECO:0000256" key="7">
    <source>
        <dbReference type="ARBA" id="ARBA00022989"/>
    </source>
</evidence>
<gene>
    <name evidence="13" type="ORF">BJY01DRAFT_239173</name>
</gene>
<feature type="transmembrane region" description="Helical" evidence="12">
    <location>
        <begin position="331"/>
        <end position="352"/>
    </location>
</feature>
<feature type="repeat" description="Solcar" evidence="9">
    <location>
        <begin position="252"/>
        <end position="351"/>
    </location>
</feature>
<dbReference type="Gene3D" id="1.50.40.10">
    <property type="entry name" value="Mitochondrial carrier domain"/>
    <property type="match status" value="2"/>
</dbReference>
<feature type="compositionally biased region" description="Low complexity" evidence="11">
    <location>
        <begin position="135"/>
        <end position="144"/>
    </location>
</feature>
<keyword evidence="5" id="KW-0677">Repeat</keyword>
<comment type="similarity">
    <text evidence="2 10">Belongs to the mitochondrial carrier (TC 2.A.29) family.</text>
</comment>